<evidence type="ECO:0000256" key="2">
    <source>
        <dbReference type="ARBA" id="ARBA00022801"/>
    </source>
</evidence>
<accession>A0A656GL66</accession>
<gene>
    <name evidence="3" type="ORF">PSYMO_34434</name>
</gene>
<dbReference type="InterPro" id="IPR052347">
    <property type="entry name" value="Isochorismatase_Nicotinamidase"/>
</dbReference>
<feature type="non-terminal residue" evidence="3">
    <location>
        <position position="1"/>
    </location>
</feature>
<dbReference type="Gene3D" id="3.40.50.850">
    <property type="entry name" value="Isochorismatase-like"/>
    <property type="match status" value="1"/>
</dbReference>
<dbReference type="EMBL" id="AEAG01002091">
    <property type="protein sequence ID" value="EGH26261.1"/>
    <property type="molecule type" value="Genomic_DNA"/>
</dbReference>
<name>A0A656GL66_PSEA0</name>
<dbReference type="PANTHER" id="PTHR11080:SF2">
    <property type="entry name" value="LD05707P"/>
    <property type="match status" value="1"/>
</dbReference>
<feature type="non-terminal residue" evidence="3">
    <location>
        <position position="80"/>
    </location>
</feature>
<evidence type="ECO:0000313" key="3">
    <source>
        <dbReference type="EMBL" id="EGH26261.1"/>
    </source>
</evidence>
<keyword evidence="2" id="KW-0378">Hydrolase</keyword>
<dbReference type="GO" id="GO:0016787">
    <property type="term" value="F:hydrolase activity"/>
    <property type="evidence" value="ECO:0007669"/>
    <property type="project" value="UniProtKB-KW"/>
</dbReference>
<dbReference type="AlphaFoldDB" id="A0A656GL66"/>
<evidence type="ECO:0000256" key="1">
    <source>
        <dbReference type="ARBA" id="ARBA00006336"/>
    </source>
</evidence>
<dbReference type="SUPFAM" id="SSF52499">
    <property type="entry name" value="Isochorismatase-like hydrolases"/>
    <property type="match status" value="1"/>
</dbReference>
<reference evidence="3 4" key="1">
    <citation type="journal article" date="2011" name="PLoS Pathog.">
        <title>Dynamic evolution of pathogenicity revealed by sequencing and comparative genomics of 19 Pseudomonas syringae isolates.</title>
        <authorList>
            <person name="Baltrus D.A."/>
            <person name="Nishimura M.T."/>
            <person name="Romanchuk A."/>
            <person name="Chang J.H."/>
            <person name="Mukhtar M.S."/>
            <person name="Cherkis K."/>
            <person name="Roach J."/>
            <person name="Grant S.R."/>
            <person name="Jones C.D."/>
            <person name="Dangl J.L."/>
        </authorList>
    </citation>
    <scope>NUCLEOTIDE SEQUENCE [LARGE SCALE GENOMIC DNA]</scope>
    <source>
        <strain evidence="3 4">301020</strain>
    </source>
</reference>
<proteinExistence type="inferred from homology"/>
<protein>
    <submittedName>
        <fullName evidence="3">Pyrazinamidase/nicotinamidase</fullName>
    </submittedName>
</protein>
<dbReference type="PANTHER" id="PTHR11080">
    <property type="entry name" value="PYRAZINAMIDASE/NICOTINAMIDASE"/>
    <property type="match status" value="1"/>
</dbReference>
<dbReference type="InterPro" id="IPR036380">
    <property type="entry name" value="Isochorismatase-like_sf"/>
</dbReference>
<sequence length="80" mass="8769">PTMPLSNKPADPRCALLVIDMQYDFMPGGQLAVADGDALLPLINRLGARFTRVIITQDWHPAGHISFASSHAQRLPFESI</sequence>
<comment type="caution">
    <text evidence="3">The sequence shown here is derived from an EMBL/GenBank/DDBJ whole genome shotgun (WGS) entry which is preliminary data.</text>
</comment>
<dbReference type="Proteomes" id="UP000003465">
    <property type="component" value="Unassembled WGS sequence"/>
</dbReference>
<comment type="similarity">
    <text evidence="1">Belongs to the isochorismatase family.</text>
</comment>
<organism evidence="3 4">
    <name type="scientific">Pseudomonas amygdali pv. mori str. 301020</name>
    <dbReference type="NCBI Taxonomy" id="629261"/>
    <lineage>
        <taxon>Bacteria</taxon>
        <taxon>Pseudomonadati</taxon>
        <taxon>Pseudomonadota</taxon>
        <taxon>Gammaproteobacteria</taxon>
        <taxon>Pseudomonadales</taxon>
        <taxon>Pseudomonadaceae</taxon>
        <taxon>Pseudomonas</taxon>
        <taxon>Pseudomonas amygdali</taxon>
    </lineage>
</organism>
<evidence type="ECO:0000313" key="4">
    <source>
        <dbReference type="Proteomes" id="UP000003465"/>
    </source>
</evidence>